<dbReference type="GO" id="GO:0042597">
    <property type="term" value="C:periplasmic space"/>
    <property type="evidence" value="ECO:0007669"/>
    <property type="project" value="UniProtKB-ARBA"/>
</dbReference>
<dbReference type="GO" id="GO:0043190">
    <property type="term" value="C:ATP-binding cassette (ABC) transporter complex"/>
    <property type="evidence" value="ECO:0007669"/>
    <property type="project" value="InterPro"/>
</dbReference>
<feature type="region of interest" description="Disordered" evidence="5">
    <location>
        <begin position="327"/>
        <end position="346"/>
    </location>
</feature>
<dbReference type="PANTHER" id="PTHR30290:SF10">
    <property type="entry name" value="PERIPLASMIC OLIGOPEPTIDE-BINDING PROTEIN-RELATED"/>
    <property type="match status" value="1"/>
</dbReference>
<evidence type="ECO:0000256" key="5">
    <source>
        <dbReference type="SAM" id="MobiDB-lite"/>
    </source>
</evidence>
<dbReference type="PIRSF" id="PIRSF002741">
    <property type="entry name" value="MppA"/>
    <property type="match status" value="1"/>
</dbReference>
<reference evidence="7" key="2">
    <citation type="submission" date="2020-09" db="EMBL/GenBank/DDBJ databases">
        <authorList>
            <person name="Sun Q."/>
            <person name="Zhou Y."/>
        </authorList>
    </citation>
    <scope>NUCLEOTIDE SEQUENCE</scope>
    <source>
        <strain evidence="7">CGMCC 1.12785</strain>
    </source>
</reference>
<keyword evidence="4" id="KW-0732">Signal</keyword>
<dbReference type="AlphaFoldDB" id="A0A8J2TXY1"/>
<dbReference type="PROSITE" id="PS51257">
    <property type="entry name" value="PROKAR_LIPOPROTEIN"/>
    <property type="match status" value="1"/>
</dbReference>
<dbReference type="GO" id="GO:0030313">
    <property type="term" value="C:cell envelope"/>
    <property type="evidence" value="ECO:0007669"/>
    <property type="project" value="UniProtKB-SubCell"/>
</dbReference>
<accession>A0A8J2TXY1</accession>
<keyword evidence="3" id="KW-0813">Transport</keyword>
<dbReference type="RefSeq" id="WP_188550456.1">
    <property type="nucleotide sequence ID" value="NZ_BMFY01000006.1"/>
</dbReference>
<dbReference type="Proteomes" id="UP000616114">
    <property type="component" value="Unassembled WGS sequence"/>
</dbReference>
<dbReference type="PANTHER" id="PTHR30290">
    <property type="entry name" value="PERIPLASMIC BINDING COMPONENT OF ABC TRANSPORTER"/>
    <property type="match status" value="1"/>
</dbReference>
<keyword evidence="8" id="KW-1185">Reference proteome</keyword>
<proteinExistence type="inferred from homology"/>
<dbReference type="GO" id="GO:0015833">
    <property type="term" value="P:peptide transport"/>
    <property type="evidence" value="ECO:0007669"/>
    <property type="project" value="TreeGrafter"/>
</dbReference>
<evidence type="ECO:0000259" key="6">
    <source>
        <dbReference type="Pfam" id="PF00496"/>
    </source>
</evidence>
<comment type="caution">
    <text evidence="7">The sequence shown here is derived from an EMBL/GenBank/DDBJ whole genome shotgun (WGS) entry which is preliminary data.</text>
</comment>
<evidence type="ECO:0000256" key="1">
    <source>
        <dbReference type="ARBA" id="ARBA00004196"/>
    </source>
</evidence>
<dbReference type="SUPFAM" id="SSF53850">
    <property type="entry name" value="Periplasmic binding protein-like II"/>
    <property type="match status" value="1"/>
</dbReference>
<dbReference type="Pfam" id="PF00496">
    <property type="entry name" value="SBP_bac_5"/>
    <property type="match status" value="1"/>
</dbReference>
<name>A0A8J2TXY1_9MICO</name>
<evidence type="ECO:0000313" key="7">
    <source>
        <dbReference type="EMBL" id="GGA14263.1"/>
    </source>
</evidence>
<evidence type="ECO:0000313" key="8">
    <source>
        <dbReference type="Proteomes" id="UP000616114"/>
    </source>
</evidence>
<feature type="domain" description="Solute-binding protein family 5" evidence="6">
    <location>
        <begin position="96"/>
        <end position="444"/>
    </location>
</feature>
<organism evidence="7 8">
    <name type="scientific">Sediminivirga luteola</name>
    <dbReference type="NCBI Taxonomy" id="1774748"/>
    <lineage>
        <taxon>Bacteria</taxon>
        <taxon>Bacillati</taxon>
        <taxon>Actinomycetota</taxon>
        <taxon>Actinomycetes</taxon>
        <taxon>Micrococcales</taxon>
        <taxon>Brevibacteriaceae</taxon>
        <taxon>Sediminivirga</taxon>
    </lineage>
</organism>
<evidence type="ECO:0000256" key="2">
    <source>
        <dbReference type="ARBA" id="ARBA00005695"/>
    </source>
</evidence>
<dbReference type="Gene3D" id="3.40.190.10">
    <property type="entry name" value="Periplasmic binding protein-like II"/>
    <property type="match status" value="1"/>
</dbReference>
<dbReference type="GO" id="GO:1904680">
    <property type="term" value="F:peptide transmembrane transporter activity"/>
    <property type="evidence" value="ECO:0007669"/>
    <property type="project" value="TreeGrafter"/>
</dbReference>
<comment type="similarity">
    <text evidence="2">Belongs to the bacterial solute-binding protein 5 family.</text>
</comment>
<gene>
    <name evidence="7" type="ORF">GCM10011333_16510</name>
</gene>
<dbReference type="InterPro" id="IPR030678">
    <property type="entry name" value="Peptide/Ni-bd"/>
</dbReference>
<dbReference type="EMBL" id="BMFY01000006">
    <property type="protein sequence ID" value="GGA14263.1"/>
    <property type="molecule type" value="Genomic_DNA"/>
</dbReference>
<reference evidence="7" key="1">
    <citation type="journal article" date="2014" name="Int. J. Syst. Evol. Microbiol.">
        <title>Complete genome sequence of Corynebacterium casei LMG S-19264T (=DSM 44701T), isolated from a smear-ripened cheese.</title>
        <authorList>
            <consortium name="US DOE Joint Genome Institute (JGI-PGF)"/>
            <person name="Walter F."/>
            <person name="Albersmeier A."/>
            <person name="Kalinowski J."/>
            <person name="Ruckert C."/>
        </authorList>
    </citation>
    <scope>NUCLEOTIDE SEQUENCE</scope>
    <source>
        <strain evidence="7">CGMCC 1.12785</strain>
    </source>
</reference>
<dbReference type="InterPro" id="IPR039424">
    <property type="entry name" value="SBP_5"/>
</dbReference>
<protein>
    <submittedName>
        <fullName evidence="7">Peptide ABC transporter substrate-binding protein</fullName>
    </submittedName>
</protein>
<dbReference type="Gene3D" id="3.10.105.10">
    <property type="entry name" value="Dipeptide-binding Protein, Domain 3"/>
    <property type="match status" value="1"/>
</dbReference>
<evidence type="ECO:0000256" key="3">
    <source>
        <dbReference type="ARBA" id="ARBA00022448"/>
    </source>
</evidence>
<evidence type="ECO:0000256" key="4">
    <source>
        <dbReference type="ARBA" id="ARBA00022729"/>
    </source>
</evidence>
<comment type="subcellular location">
    <subcellularLocation>
        <location evidence="1">Cell envelope</location>
    </subcellularLocation>
</comment>
<dbReference type="InterPro" id="IPR000914">
    <property type="entry name" value="SBP_5_dom"/>
</dbReference>
<sequence length="538" mass="56990">MNVRQSCTAAAGILALTLTGCGGGGAEPAAQAEVEPGYLAVADDTATAEGPVTVQVDYDSQEDGGLDPQLATTARSWSLFGLVYETLVTVDAEFGFQPGLATSWEQPDETTYIFTIDTSAQFSNGRALTVDDVAGTLERLKDGVGVWAGQIGPVDSVETLDDTRVQVNLSEPYTPFLAALANSPAGILPMEEIESGQVDIATEMLGTGPFVMESHRQDQNWVFSRHDGYRHAGDVLITELRVDIVGEDATRQAALREGSTALANFSNVDALSLLANSGATMYSQQQSDFYYILINGLREDSPLNDQDLRFALNAAIDRQALSNSALAGESAPTGVTPSNLPGACDPADLPSAGVGAEGAAGLIEASGYDGEPLDLLVYNSEPVLGQMAQVIQQQLEAAGVTVNIEQLDTAAYYERTHSTVPGNFDMALGWYAGYGDPAMVTRWWNPDIAGFSAAFAGSHEDLNGLIDQAAAESEPAAREQVFTELCHTVDEYSEMVPLVHRPGIVGLNPDLLTMDLAANEGYGDFLRYLPTARPVSAG</sequence>
<dbReference type="CDD" id="cd00995">
    <property type="entry name" value="PBP2_NikA_DppA_OppA_like"/>
    <property type="match status" value="1"/>
</dbReference>